<comment type="caution">
    <text evidence="2">The sequence shown here is derived from an EMBL/GenBank/DDBJ whole genome shotgun (WGS) entry which is preliminary data.</text>
</comment>
<name>A0A439CN66_9PEZI</name>
<evidence type="ECO:0000313" key="2">
    <source>
        <dbReference type="EMBL" id="RWA03602.1"/>
    </source>
</evidence>
<keyword evidence="1" id="KW-0732">Signal</keyword>
<keyword evidence="3" id="KW-1185">Reference proteome</keyword>
<dbReference type="Proteomes" id="UP000286045">
    <property type="component" value="Unassembled WGS sequence"/>
</dbReference>
<dbReference type="EMBL" id="RYZI01000743">
    <property type="protein sequence ID" value="RWA03602.1"/>
    <property type="molecule type" value="Genomic_DNA"/>
</dbReference>
<feature type="non-terminal residue" evidence="2">
    <location>
        <position position="46"/>
    </location>
</feature>
<dbReference type="AlphaFoldDB" id="A0A439CN66"/>
<reference evidence="2 3" key="1">
    <citation type="submission" date="2018-12" db="EMBL/GenBank/DDBJ databases">
        <title>Draft genome sequence of Xylaria grammica IHI A82.</title>
        <authorList>
            <person name="Buettner E."/>
            <person name="Kellner H."/>
        </authorList>
    </citation>
    <scope>NUCLEOTIDE SEQUENCE [LARGE SCALE GENOMIC DNA]</scope>
    <source>
        <strain evidence="2 3">IHI A82</strain>
    </source>
</reference>
<organism evidence="2 3">
    <name type="scientific">Xylaria grammica</name>
    <dbReference type="NCBI Taxonomy" id="363999"/>
    <lineage>
        <taxon>Eukaryota</taxon>
        <taxon>Fungi</taxon>
        <taxon>Dikarya</taxon>
        <taxon>Ascomycota</taxon>
        <taxon>Pezizomycotina</taxon>
        <taxon>Sordariomycetes</taxon>
        <taxon>Xylariomycetidae</taxon>
        <taxon>Xylariales</taxon>
        <taxon>Xylariaceae</taxon>
        <taxon>Xylaria</taxon>
    </lineage>
</organism>
<protein>
    <submittedName>
        <fullName evidence="2">Uncharacterized protein</fullName>
    </submittedName>
</protein>
<evidence type="ECO:0000313" key="3">
    <source>
        <dbReference type="Proteomes" id="UP000286045"/>
    </source>
</evidence>
<accession>A0A439CN66</accession>
<sequence>MKSATTLTALLAAAAYPAVLRASPLGGRAANPPRAISTDTAVVTIT</sequence>
<feature type="signal peptide" evidence="1">
    <location>
        <begin position="1"/>
        <end position="22"/>
    </location>
</feature>
<proteinExistence type="predicted"/>
<evidence type="ECO:0000256" key="1">
    <source>
        <dbReference type="SAM" id="SignalP"/>
    </source>
</evidence>
<feature type="chain" id="PRO_5019113292" evidence="1">
    <location>
        <begin position="23"/>
        <end position="46"/>
    </location>
</feature>
<gene>
    <name evidence="2" type="ORF">EKO27_g11503</name>
</gene>